<dbReference type="GO" id="GO:0009251">
    <property type="term" value="P:glucan catabolic process"/>
    <property type="evidence" value="ECO:0007669"/>
    <property type="project" value="TreeGrafter"/>
</dbReference>
<feature type="region of interest" description="Disordered" evidence="4">
    <location>
        <begin position="95"/>
        <end position="146"/>
    </location>
</feature>
<feature type="chain" id="PRO_5006901428" description="GH16 domain-containing protein" evidence="5">
    <location>
        <begin position="23"/>
        <end position="454"/>
    </location>
</feature>
<dbReference type="FunFam" id="2.60.120.200:FF:000114">
    <property type="entry name" value="Probable endo-1,3(4)-beta-glucanase NFIA_089530"/>
    <property type="match status" value="1"/>
</dbReference>
<evidence type="ECO:0000313" key="7">
    <source>
        <dbReference type="EMBL" id="KTB32017.1"/>
    </source>
</evidence>
<protein>
    <recommendedName>
        <fullName evidence="6">GH16 domain-containing protein</fullName>
    </recommendedName>
</protein>
<evidence type="ECO:0000256" key="3">
    <source>
        <dbReference type="ARBA" id="ARBA00023295"/>
    </source>
</evidence>
<comment type="similarity">
    <text evidence="1">Belongs to the glycosyl hydrolase 16 family.</text>
</comment>
<evidence type="ECO:0000259" key="6">
    <source>
        <dbReference type="PROSITE" id="PS51762"/>
    </source>
</evidence>
<feature type="compositionally biased region" description="Gly residues" evidence="4">
    <location>
        <begin position="95"/>
        <end position="116"/>
    </location>
</feature>
<evidence type="ECO:0000256" key="1">
    <source>
        <dbReference type="ARBA" id="ARBA00006865"/>
    </source>
</evidence>
<proteinExistence type="inferred from homology"/>
<feature type="compositionally biased region" description="Low complexity" evidence="4">
    <location>
        <begin position="133"/>
        <end position="145"/>
    </location>
</feature>
<keyword evidence="2" id="KW-0378">Hydrolase</keyword>
<name>A0A0W0F6X1_MONRR</name>
<evidence type="ECO:0000256" key="4">
    <source>
        <dbReference type="SAM" id="MobiDB-lite"/>
    </source>
</evidence>
<dbReference type="Proteomes" id="UP000054988">
    <property type="component" value="Unassembled WGS sequence"/>
</dbReference>
<comment type="caution">
    <text evidence="7">The sequence shown here is derived from an EMBL/GenBank/DDBJ whole genome shotgun (WGS) entry which is preliminary data.</text>
</comment>
<dbReference type="GO" id="GO:0004553">
    <property type="term" value="F:hydrolase activity, hydrolyzing O-glycosyl compounds"/>
    <property type="evidence" value="ECO:0007669"/>
    <property type="project" value="InterPro"/>
</dbReference>
<evidence type="ECO:0000256" key="5">
    <source>
        <dbReference type="SAM" id="SignalP"/>
    </source>
</evidence>
<keyword evidence="5" id="KW-0732">Signal</keyword>
<organism evidence="7 8">
    <name type="scientific">Moniliophthora roreri</name>
    <name type="common">Frosty pod rot fungus</name>
    <name type="synonym">Monilia roreri</name>
    <dbReference type="NCBI Taxonomy" id="221103"/>
    <lineage>
        <taxon>Eukaryota</taxon>
        <taxon>Fungi</taxon>
        <taxon>Dikarya</taxon>
        <taxon>Basidiomycota</taxon>
        <taxon>Agaricomycotina</taxon>
        <taxon>Agaricomycetes</taxon>
        <taxon>Agaricomycetidae</taxon>
        <taxon>Agaricales</taxon>
        <taxon>Marasmiineae</taxon>
        <taxon>Marasmiaceae</taxon>
        <taxon>Moniliophthora</taxon>
    </lineage>
</organism>
<sequence>MRSSLPICILLLLLDATSPTNARLDGKNDNFLLRAHGVAARHTKGLADDLRVAFGAVLPISHSSSQTGYTLSRRQQDVLGNNRVVYCKSGGARSGGLGTGSNGDSGTGTDGSGNGGNTTTTTRGGSSGGGGTRTSTTAAAQPTQTFNSPYRLIEEHAGSSFFEGWDFWTLSDPTHGTVDYIGEQDGRAQGLIELNDAGNTIMRVETTPQVDMRKSIRIQTKLELNKGLWIMDAVHMPTGCGTWPAFWLNGPQWPITGEIDIVEGVHDYTNNQATIHTDIGCTLSSSSSSTLGISGNLVGPTNCAADQTANQGCGVRDTSSVSFGAPFNRNGGGAYAGEVTSQGVKIWFWPRGSIPADVEAGTPVPSTWGTPVANWAAGSCNPDRYFVNQAAIFDTTFCGDWAGPVWNDAGAPGQEQSCAARTGVSTCEEYVRTRGSTFTEAYWEVKYVRIFQLK</sequence>
<dbReference type="InterPro" id="IPR000757">
    <property type="entry name" value="Beta-glucanase-like"/>
</dbReference>
<feature type="domain" description="GH16" evidence="6">
    <location>
        <begin position="136"/>
        <end position="410"/>
    </location>
</feature>
<gene>
    <name evidence="7" type="ORF">WG66_15404</name>
</gene>
<evidence type="ECO:0000313" key="8">
    <source>
        <dbReference type="Proteomes" id="UP000054988"/>
    </source>
</evidence>
<dbReference type="InterPro" id="IPR013320">
    <property type="entry name" value="ConA-like_dom_sf"/>
</dbReference>
<dbReference type="AlphaFoldDB" id="A0A0W0F6X1"/>
<dbReference type="PANTHER" id="PTHR10963:SF24">
    <property type="entry name" value="GLYCOSIDASE C21B10.07-RELATED"/>
    <property type="match status" value="1"/>
</dbReference>
<reference evidence="7 8" key="1">
    <citation type="submission" date="2015-12" db="EMBL/GenBank/DDBJ databases">
        <title>Draft genome sequence of Moniliophthora roreri, the causal agent of frosty pod rot of cacao.</title>
        <authorList>
            <person name="Aime M.C."/>
            <person name="Diaz-Valderrama J.R."/>
            <person name="Kijpornyongpan T."/>
            <person name="Phillips-Mora W."/>
        </authorList>
    </citation>
    <scope>NUCLEOTIDE SEQUENCE [LARGE SCALE GENOMIC DNA]</scope>
    <source>
        <strain evidence="7 8">MCA 2952</strain>
    </source>
</reference>
<dbReference type="EMBL" id="LATX01002271">
    <property type="protein sequence ID" value="KTB32017.1"/>
    <property type="molecule type" value="Genomic_DNA"/>
</dbReference>
<dbReference type="PROSITE" id="PS51762">
    <property type="entry name" value="GH16_2"/>
    <property type="match status" value="1"/>
</dbReference>
<dbReference type="PANTHER" id="PTHR10963">
    <property type="entry name" value="GLYCOSYL HYDROLASE-RELATED"/>
    <property type="match status" value="1"/>
</dbReference>
<dbReference type="Pfam" id="PF26113">
    <property type="entry name" value="GH16_XgeA"/>
    <property type="match status" value="1"/>
</dbReference>
<dbReference type="eggNOG" id="ENOG502QUM3">
    <property type="taxonomic scope" value="Eukaryota"/>
</dbReference>
<keyword evidence="3" id="KW-0326">Glycosidase</keyword>
<dbReference type="CDD" id="cd02181">
    <property type="entry name" value="GH16_fungal_Lam16A_glucanase"/>
    <property type="match status" value="1"/>
</dbReference>
<accession>A0A0W0F6X1</accession>
<evidence type="ECO:0000256" key="2">
    <source>
        <dbReference type="ARBA" id="ARBA00022801"/>
    </source>
</evidence>
<dbReference type="InterPro" id="IPR050546">
    <property type="entry name" value="Glycosyl_Hydrlase_16"/>
</dbReference>
<dbReference type="SUPFAM" id="SSF49899">
    <property type="entry name" value="Concanavalin A-like lectins/glucanases"/>
    <property type="match status" value="1"/>
</dbReference>
<dbReference type="Gene3D" id="2.60.120.200">
    <property type="match status" value="1"/>
</dbReference>
<feature type="signal peptide" evidence="5">
    <location>
        <begin position="1"/>
        <end position="22"/>
    </location>
</feature>